<evidence type="ECO:0000313" key="3">
    <source>
        <dbReference type="Proteomes" id="UP000011553"/>
    </source>
</evidence>
<dbReference type="Pfam" id="PF12680">
    <property type="entry name" value="SnoaL_2"/>
    <property type="match status" value="1"/>
</dbReference>
<dbReference type="InterPro" id="IPR032710">
    <property type="entry name" value="NTF2-like_dom_sf"/>
</dbReference>
<accession>M0JGV8</accession>
<gene>
    <name evidence="2" type="ORF">C438_05162</name>
</gene>
<name>M0JGV8_9EURY</name>
<dbReference type="Proteomes" id="UP000011553">
    <property type="component" value="Unassembled WGS sequence"/>
</dbReference>
<dbReference type="SUPFAM" id="SSF54427">
    <property type="entry name" value="NTF2-like"/>
    <property type="match status" value="1"/>
</dbReference>
<keyword evidence="3" id="KW-1185">Reference proteome</keyword>
<dbReference type="Gene3D" id="3.10.450.50">
    <property type="match status" value="1"/>
</dbReference>
<sequence length="136" mass="15180">MSVETAKRYFELMDSSDAGTEDVLELYAEDAVVKSPRKGVIEGKDEIRQFYEANSEFFVGGEHVMQQFHEDGDTVVCEGLLDGETAAGREFEGIALTDIMTFDSDDKITEFRAYLDYSAILSELPSDDEVPSFHGN</sequence>
<evidence type="ECO:0000259" key="1">
    <source>
        <dbReference type="Pfam" id="PF12680"/>
    </source>
</evidence>
<proteinExistence type="predicted"/>
<evidence type="ECO:0000313" key="2">
    <source>
        <dbReference type="EMBL" id="EMA06915.1"/>
    </source>
</evidence>
<comment type="caution">
    <text evidence="2">The sequence shown here is derived from an EMBL/GenBank/DDBJ whole genome shotgun (WGS) entry which is preliminary data.</text>
</comment>
<dbReference type="RefSeq" id="WP_004968188.1">
    <property type="nucleotide sequence ID" value="NZ_AOLP01000006.1"/>
</dbReference>
<dbReference type="EMBL" id="AOLP01000006">
    <property type="protein sequence ID" value="EMA06915.1"/>
    <property type="molecule type" value="Genomic_DNA"/>
</dbReference>
<feature type="domain" description="SnoaL-like" evidence="1">
    <location>
        <begin position="7"/>
        <end position="110"/>
    </location>
</feature>
<reference evidence="2 3" key="1">
    <citation type="journal article" date="2014" name="PLoS Genet.">
        <title>Phylogenetically driven sequencing of extremely halophilic archaea reveals strategies for static and dynamic osmo-response.</title>
        <authorList>
            <person name="Becker E.A."/>
            <person name="Seitzer P.M."/>
            <person name="Tritt A."/>
            <person name="Larsen D."/>
            <person name="Krusor M."/>
            <person name="Yao A.I."/>
            <person name="Wu D."/>
            <person name="Madern D."/>
            <person name="Eisen J.A."/>
            <person name="Darling A.E."/>
            <person name="Facciotti M.T."/>
        </authorList>
    </citation>
    <scope>NUCLEOTIDE SEQUENCE [LARGE SCALE GENOMIC DNA]</scope>
    <source>
        <strain evidence="2 3">ATCC 35960</strain>
    </source>
</reference>
<dbReference type="InterPro" id="IPR037401">
    <property type="entry name" value="SnoaL-like"/>
</dbReference>
<dbReference type="GO" id="GO:0016853">
    <property type="term" value="F:isomerase activity"/>
    <property type="evidence" value="ECO:0007669"/>
    <property type="project" value="UniProtKB-KW"/>
</dbReference>
<protein>
    <submittedName>
        <fullName evidence="2">Steroid delta-isomerase</fullName>
    </submittedName>
</protein>
<dbReference type="AlphaFoldDB" id="M0JGV8"/>
<organism evidence="2 3">
    <name type="scientific">Haloferax denitrificans ATCC 35960</name>
    <dbReference type="NCBI Taxonomy" id="662478"/>
    <lineage>
        <taxon>Archaea</taxon>
        <taxon>Methanobacteriati</taxon>
        <taxon>Methanobacteriota</taxon>
        <taxon>Stenosarchaea group</taxon>
        <taxon>Halobacteria</taxon>
        <taxon>Halobacteriales</taxon>
        <taxon>Haloferacaceae</taxon>
        <taxon>Haloferax</taxon>
    </lineage>
</organism>
<keyword evidence="2" id="KW-0413">Isomerase</keyword>
<dbReference type="PATRIC" id="fig|662478.6.peg.975"/>